<dbReference type="Pfam" id="PF08447">
    <property type="entry name" value="PAS_3"/>
    <property type="match status" value="2"/>
</dbReference>
<feature type="domain" description="Response regulatory" evidence="2">
    <location>
        <begin position="16"/>
        <end position="129"/>
    </location>
</feature>
<dbReference type="InterPro" id="IPR003607">
    <property type="entry name" value="HD/PDEase_dom"/>
</dbReference>
<feature type="domain" description="PAS" evidence="3">
    <location>
        <begin position="288"/>
        <end position="314"/>
    </location>
</feature>
<dbReference type="SMART" id="SM00086">
    <property type="entry name" value="PAC"/>
    <property type="match status" value="2"/>
</dbReference>
<feature type="domain" description="HD" evidence="5">
    <location>
        <begin position="553"/>
        <end position="677"/>
    </location>
</feature>
<sequence length="734" mass="84544">MTIALNSTLGEPKIGSILLIDPSKMFSKMLQRSLEALGYPVHHASTLHAAIELLTFSSFDLIVVDLTLPDGEGEMILQNLHIFEKHKIFIYTSDVKTNPYEEWSQYGVLGSLCKTSPLPVVIKEIHKTMKALLYNTIYSILVVDASPISAQYIQTILRPHHYDVEIAQDSAQAQKLLDLTAFDLIILDFSASSAIKESLLVQLRNMKQSMHIPIFILTEHYDANTVRKLIKQGANEFFHKPFIEEELLLKVNFWIDFERKTQENSYQKILLQEYKNAVDRSTIVSKTNKEGIITYANDKFCKISGYRYEELIGQPHSIVRHPSVPKETFKQMWETILKGEKWEGVVKNRRKDGSAYWVNAVINPIIDHKGNIVEFISIRTDISSVHEIHDSLQTQLKISEKNFEDAYHMFKQYEHAINESTILTRTDLEGNITFANENFYKTTGFCEEEVIGKNHSIIRHKDTPNEVFTDLWRTLKKGKVWRGVFKNQRKDGNASWFYSTILPIFNKYRIPLEYMAIRRDITEIINLHEELEATQQEVIYRMGEIAESRSKETGNHVRRVAAYSRLLALKYGLDKKESDLIGSASPMHDIGKVGIPDSILQKPGSLNEEEWEIMRTHAMLGYTILQNSTRPLLQAAAIIAKEHHEKYDGTGYPLNLQGRDIHLYARIVAVADVFDALSHDRCYKKAWEDVAVFEFFEHERGKHFDPQIVDLFLNAKEDFLAIRDSLKDAINYAI</sequence>
<reference evidence="8" key="1">
    <citation type="submission" date="2016-08" db="EMBL/GenBank/DDBJ databases">
        <title>Complete genome sequence of the organohalide-respiring Epsilonproteobacterium Sulfurospirillum halorespirans.</title>
        <authorList>
            <person name="Goris T."/>
            <person name="Zimmermann J."/>
            <person name="Schenz B."/>
            <person name="Lemos M."/>
            <person name="Hackermueller J."/>
            <person name="Diekert G."/>
        </authorList>
    </citation>
    <scope>NUCLEOTIDE SEQUENCE [LARGE SCALE GENOMIC DNA]</scope>
    <source>
        <strain>DSM 13726</strain>
        <strain evidence="8">PCE-M2</strain>
    </source>
</reference>
<dbReference type="PROSITE" id="PS51832">
    <property type="entry name" value="HD_GYP"/>
    <property type="match status" value="1"/>
</dbReference>
<dbReference type="EMBL" id="CP017111">
    <property type="protein sequence ID" value="AOO64769.1"/>
    <property type="molecule type" value="Genomic_DNA"/>
</dbReference>
<dbReference type="InterPro" id="IPR011006">
    <property type="entry name" value="CheY-like_superfamily"/>
</dbReference>
<dbReference type="PANTHER" id="PTHR45228:SF9">
    <property type="entry name" value="3'3'-CGAMP-SPECIFIC PHOSPHODIESTERASE 2"/>
    <property type="match status" value="1"/>
</dbReference>
<dbReference type="PROSITE" id="PS50112">
    <property type="entry name" value="PAS"/>
    <property type="match status" value="2"/>
</dbReference>
<evidence type="ECO:0000313" key="8">
    <source>
        <dbReference type="Proteomes" id="UP000094609"/>
    </source>
</evidence>
<dbReference type="CDD" id="cd00130">
    <property type="entry name" value="PAS"/>
    <property type="match status" value="2"/>
</dbReference>
<keyword evidence="1" id="KW-0597">Phosphoprotein</keyword>
<accession>A0A1D7TID4</accession>
<keyword evidence="8" id="KW-1185">Reference proteome</keyword>
<dbReference type="InterPro" id="IPR052020">
    <property type="entry name" value="Cyclic_di-GMP/3'3'-cGAMP_PDE"/>
</dbReference>
<dbReference type="RefSeq" id="WP_069477617.1">
    <property type="nucleotide sequence ID" value="NZ_CP017111.1"/>
</dbReference>
<dbReference type="PROSITE" id="PS51831">
    <property type="entry name" value="HD"/>
    <property type="match status" value="1"/>
</dbReference>
<dbReference type="SUPFAM" id="SSF55785">
    <property type="entry name" value="PYP-like sensor domain (PAS domain)"/>
    <property type="match status" value="2"/>
</dbReference>
<dbReference type="InterPro" id="IPR037522">
    <property type="entry name" value="HD_GYP_dom"/>
</dbReference>
<feature type="modified residue" description="4-aspartylphosphate" evidence="1">
    <location>
        <position position="65"/>
    </location>
</feature>
<dbReference type="PANTHER" id="PTHR45228">
    <property type="entry name" value="CYCLIC DI-GMP PHOSPHODIESTERASE TM_0186-RELATED"/>
    <property type="match status" value="1"/>
</dbReference>
<dbReference type="Pfam" id="PF13487">
    <property type="entry name" value="HD_5"/>
    <property type="match status" value="1"/>
</dbReference>
<evidence type="ECO:0000259" key="2">
    <source>
        <dbReference type="PROSITE" id="PS50110"/>
    </source>
</evidence>
<feature type="domain" description="HD-GYP" evidence="6">
    <location>
        <begin position="531"/>
        <end position="728"/>
    </location>
</feature>
<dbReference type="KEGG" id="shal:SHALO_0988"/>
<dbReference type="Gene3D" id="3.30.450.20">
    <property type="entry name" value="PAS domain"/>
    <property type="match status" value="2"/>
</dbReference>
<dbReference type="PATRIC" id="fig|1193502.14.peg.996"/>
<dbReference type="SMART" id="SM00471">
    <property type="entry name" value="HDc"/>
    <property type="match status" value="1"/>
</dbReference>
<dbReference type="Pfam" id="PF00072">
    <property type="entry name" value="Response_reg"/>
    <property type="match status" value="2"/>
</dbReference>
<organism evidence="7 8">
    <name type="scientific">Sulfurospirillum halorespirans DSM 13726</name>
    <dbReference type="NCBI Taxonomy" id="1193502"/>
    <lineage>
        <taxon>Bacteria</taxon>
        <taxon>Pseudomonadati</taxon>
        <taxon>Campylobacterota</taxon>
        <taxon>Epsilonproteobacteria</taxon>
        <taxon>Campylobacterales</taxon>
        <taxon>Sulfurospirillaceae</taxon>
        <taxon>Sulfurospirillum</taxon>
    </lineage>
</organism>
<gene>
    <name evidence="7" type="ORF">SHALO_0988</name>
</gene>
<feature type="domain" description="PAC" evidence="4">
    <location>
        <begin position="340"/>
        <end position="394"/>
    </location>
</feature>
<evidence type="ECO:0000259" key="4">
    <source>
        <dbReference type="PROSITE" id="PS50113"/>
    </source>
</evidence>
<dbReference type="InterPro" id="IPR006674">
    <property type="entry name" value="HD_domain"/>
</dbReference>
<dbReference type="CDD" id="cd00156">
    <property type="entry name" value="REC"/>
    <property type="match status" value="1"/>
</dbReference>
<evidence type="ECO:0000259" key="6">
    <source>
        <dbReference type="PROSITE" id="PS51832"/>
    </source>
</evidence>
<dbReference type="InterPro" id="IPR013655">
    <property type="entry name" value="PAS_fold_3"/>
</dbReference>
<dbReference type="InterPro" id="IPR001610">
    <property type="entry name" value="PAC"/>
</dbReference>
<proteinExistence type="predicted"/>
<dbReference type="InterPro" id="IPR000014">
    <property type="entry name" value="PAS"/>
</dbReference>
<dbReference type="InterPro" id="IPR035965">
    <property type="entry name" value="PAS-like_dom_sf"/>
</dbReference>
<protein>
    <submittedName>
        <fullName evidence="7">PAS/PAC sensor response regulator</fullName>
    </submittedName>
</protein>
<dbReference type="GO" id="GO:0000160">
    <property type="term" value="P:phosphorelay signal transduction system"/>
    <property type="evidence" value="ECO:0007669"/>
    <property type="project" value="InterPro"/>
</dbReference>
<dbReference type="SUPFAM" id="SSF52172">
    <property type="entry name" value="CheY-like"/>
    <property type="match status" value="2"/>
</dbReference>
<evidence type="ECO:0000313" key="7">
    <source>
        <dbReference type="EMBL" id="AOO64769.1"/>
    </source>
</evidence>
<dbReference type="InterPro" id="IPR000700">
    <property type="entry name" value="PAS-assoc_C"/>
</dbReference>
<feature type="domain" description="PAS" evidence="3">
    <location>
        <begin position="427"/>
        <end position="478"/>
    </location>
</feature>
<dbReference type="Proteomes" id="UP000094609">
    <property type="component" value="Chromosome"/>
</dbReference>
<dbReference type="InterPro" id="IPR001789">
    <property type="entry name" value="Sig_transdc_resp-reg_receiver"/>
</dbReference>
<evidence type="ECO:0000259" key="5">
    <source>
        <dbReference type="PROSITE" id="PS51831"/>
    </source>
</evidence>
<name>A0A1D7TID4_9BACT</name>
<dbReference type="AlphaFoldDB" id="A0A1D7TID4"/>
<feature type="domain" description="PAC" evidence="4">
    <location>
        <begin position="481"/>
        <end position="533"/>
    </location>
</feature>
<dbReference type="PROSITE" id="PS50110">
    <property type="entry name" value="RESPONSE_REGULATORY"/>
    <property type="match status" value="2"/>
</dbReference>
<dbReference type="NCBIfam" id="TIGR00229">
    <property type="entry name" value="sensory_box"/>
    <property type="match status" value="2"/>
</dbReference>
<feature type="domain" description="Response regulatory" evidence="2">
    <location>
        <begin position="139"/>
        <end position="255"/>
    </location>
</feature>
<evidence type="ECO:0000256" key="1">
    <source>
        <dbReference type="PROSITE-ProRule" id="PRU00169"/>
    </source>
</evidence>
<dbReference type="Gene3D" id="1.10.3210.10">
    <property type="entry name" value="Hypothetical protein af1432"/>
    <property type="match status" value="1"/>
</dbReference>
<dbReference type="SMART" id="SM00091">
    <property type="entry name" value="PAS"/>
    <property type="match status" value="2"/>
</dbReference>
<feature type="modified residue" description="4-aspartylphosphate" evidence="1">
    <location>
        <position position="188"/>
    </location>
</feature>
<dbReference type="Gene3D" id="3.40.50.2300">
    <property type="match status" value="2"/>
</dbReference>
<dbReference type="SMART" id="SM00448">
    <property type="entry name" value="REC"/>
    <property type="match status" value="2"/>
</dbReference>
<evidence type="ECO:0000259" key="3">
    <source>
        <dbReference type="PROSITE" id="PS50112"/>
    </source>
</evidence>
<dbReference type="STRING" id="1193502.SHALO_0988"/>
<dbReference type="SUPFAM" id="SSF109604">
    <property type="entry name" value="HD-domain/PDEase-like"/>
    <property type="match status" value="1"/>
</dbReference>
<dbReference type="CDD" id="cd00077">
    <property type="entry name" value="HDc"/>
    <property type="match status" value="1"/>
</dbReference>
<dbReference type="PROSITE" id="PS50113">
    <property type="entry name" value="PAC"/>
    <property type="match status" value="2"/>
</dbReference>